<evidence type="ECO:0000313" key="3">
    <source>
        <dbReference type="Proteomes" id="UP001058271"/>
    </source>
</evidence>
<organism evidence="2 3">
    <name type="scientific">Dactylosporangium roseum</name>
    <dbReference type="NCBI Taxonomy" id="47989"/>
    <lineage>
        <taxon>Bacteria</taxon>
        <taxon>Bacillati</taxon>
        <taxon>Actinomycetota</taxon>
        <taxon>Actinomycetes</taxon>
        <taxon>Micromonosporales</taxon>
        <taxon>Micromonosporaceae</taxon>
        <taxon>Dactylosporangium</taxon>
    </lineage>
</organism>
<gene>
    <name evidence="2" type="ORF">Drose_16020</name>
</gene>
<keyword evidence="3" id="KW-1185">Reference proteome</keyword>
<sequence length="351" mass="35063">MRIAIVGAGLAGTALAWRLRRHPSPPAVDLYGAAPAGADATAASGGLVRGFQPDPGACRLAAESLAELRGDVALREAAGYREIGSRYLLPPGAGTSHLGIVEECLPGSAALLDGPGAHPFRGLPAGATVVAERDAGYLSPAGLRAALIVRLAAAGARIRPLPVAGVGGSEPAPSLLLADGLRVEYELVVLATGAWTPGLLAAHGFGTGDMRAKQIQFTIFAGRVAGLGAFVDDISGLYGRPDGPGALLLGLPCDRWDVDVDTVAPDTALVHRVVGVAARTLGITLTAADALRTVASFDCYHPSPGLTLRPVPGAGGAVLTFSGGSGGAVKSVLAASRVAAGEVLGVPSPTV</sequence>
<name>A0ABY5ZC02_9ACTN</name>
<reference evidence="2" key="1">
    <citation type="submission" date="2021-04" db="EMBL/GenBank/DDBJ databases">
        <title>Biosynthetic gene clusters of Dactylosporangioum roseum.</title>
        <authorList>
            <person name="Hartkoorn R.C."/>
            <person name="Beaudoing E."/>
            <person name="Hot D."/>
            <person name="Moureu S."/>
        </authorList>
    </citation>
    <scope>NUCLEOTIDE SEQUENCE</scope>
    <source>
        <strain evidence="2">NRRL B-16295</strain>
    </source>
</reference>
<dbReference type="RefSeq" id="WP_260729015.1">
    <property type="nucleotide sequence ID" value="NZ_BAAABS010000003.1"/>
</dbReference>
<evidence type="ECO:0000313" key="2">
    <source>
        <dbReference type="EMBL" id="UWZ39594.1"/>
    </source>
</evidence>
<dbReference type="InterPro" id="IPR036188">
    <property type="entry name" value="FAD/NAD-bd_sf"/>
</dbReference>
<dbReference type="InterPro" id="IPR006076">
    <property type="entry name" value="FAD-dep_OxRdtase"/>
</dbReference>
<dbReference type="EMBL" id="CP073721">
    <property type="protein sequence ID" value="UWZ39594.1"/>
    <property type="molecule type" value="Genomic_DNA"/>
</dbReference>
<dbReference type="SUPFAM" id="SSF51905">
    <property type="entry name" value="FAD/NAD(P)-binding domain"/>
    <property type="match status" value="1"/>
</dbReference>
<feature type="domain" description="FAD dependent oxidoreductase" evidence="1">
    <location>
        <begin position="2"/>
        <end position="339"/>
    </location>
</feature>
<dbReference type="Gene3D" id="3.30.9.10">
    <property type="entry name" value="D-Amino Acid Oxidase, subunit A, domain 2"/>
    <property type="match status" value="1"/>
</dbReference>
<dbReference type="Pfam" id="PF01266">
    <property type="entry name" value="DAO"/>
    <property type="match status" value="1"/>
</dbReference>
<proteinExistence type="predicted"/>
<accession>A0ABY5ZC02</accession>
<dbReference type="Gene3D" id="3.50.50.60">
    <property type="entry name" value="FAD/NAD(P)-binding domain"/>
    <property type="match status" value="1"/>
</dbReference>
<evidence type="ECO:0000259" key="1">
    <source>
        <dbReference type="Pfam" id="PF01266"/>
    </source>
</evidence>
<protein>
    <submittedName>
        <fullName evidence="2">FAD-binding oxidoreductase</fullName>
    </submittedName>
</protein>
<dbReference type="Proteomes" id="UP001058271">
    <property type="component" value="Chromosome"/>
</dbReference>